<dbReference type="PANTHER" id="PTHR45921:SF4">
    <property type="entry name" value="IP01054P"/>
    <property type="match status" value="1"/>
</dbReference>
<dbReference type="PROSITE" id="PS50071">
    <property type="entry name" value="HOMEOBOX_2"/>
    <property type="match status" value="1"/>
</dbReference>
<dbReference type="PROSITE" id="PS00027">
    <property type="entry name" value="HOMEOBOX_1"/>
    <property type="match status" value="1"/>
</dbReference>
<proteinExistence type="predicted"/>
<dbReference type="GO" id="GO:0000981">
    <property type="term" value="F:DNA-binding transcription factor activity, RNA polymerase II-specific"/>
    <property type="evidence" value="ECO:0007669"/>
    <property type="project" value="InterPro"/>
</dbReference>
<dbReference type="AlphaFoldDB" id="A0AAD5QMM8"/>
<evidence type="ECO:0000256" key="3">
    <source>
        <dbReference type="ARBA" id="ARBA00023125"/>
    </source>
</evidence>
<evidence type="ECO:0000256" key="7">
    <source>
        <dbReference type="RuleBase" id="RU000682"/>
    </source>
</evidence>
<comment type="subcellular location">
    <subcellularLocation>
        <location evidence="1 6 7">Nucleus</location>
    </subcellularLocation>
</comment>
<dbReference type="SMART" id="SM00389">
    <property type="entry name" value="HOX"/>
    <property type="match status" value="1"/>
</dbReference>
<comment type="caution">
    <text evidence="9">The sequence shown here is derived from an EMBL/GenBank/DDBJ whole genome shotgun (WGS) entry which is preliminary data.</text>
</comment>
<evidence type="ECO:0000313" key="9">
    <source>
        <dbReference type="EMBL" id="KAJ1352136.1"/>
    </source>
</evidence>
<keyword evidence="2" id="KW-0217">Developmental protein</keyword>
<name>A0AAD5QMM8_PARTN</name>
<evidence type="ECO:0000256" key="6">
    <source>
        <dbReference type="PROSITE-ProRule" id="PRU00108"/>
    </source>
</evidence>
<organism evidence="9 10">
    <name type="scientific">Parelaphostrongylus tenuis</name>
    <name type="common">Meningeal worm</name>
    <dbReference type="NCBI Taxonomy" id="148309"/>
    <lineage>
        <taxon>Eukaryota</taxon>
        <taxon>Metazoa</taxon>
        <taxon>Ecdysozoa</taxon>
        <taxon>Nematoda</taxon>
        <taxon>Chromadorea</taxon>
        <taxon>Rhabditida</taxon>
        <taxon>Rhabditina</taxon>
        <taxon>Rhabditomorpha</taxon>
        <taxon>Strongyloidea</taxon>
        <taxon>Metastrongylidae</taxon>
        <taxon>Parelaphostrongylus</taxon>
    </lineage>
</organism>
<dbReference type="PRINTS" id="PR00024">
    <property type="entry name" value="HOMEOBOX"/>
</dbReference>
<dbReference type="GO" id="GO:0005634">
    <property type="term" value="C:nucleus"/>
    <property type="evidence" value="ECO:0007669"/>
    <property type="project" value="UniProtKB-SubCell"/>
</dbReference>
<dbReference type="Pfam" id="PF00046">
    <property type="entry name" value="Homeodomain"/>
    <property type="match status" value="1"/>
</dbReference>
<keyword evidence="10" id="KW-1185">Reference proteome</keyword>
<feature type="domain" description="Homeobox" evidence="8">
    <location>
        <begin position="38"/>
        <end position="98"/>
    </location>
</feature>
<dbReference type="FunFam" id="1.10.10.60:FF:000040">
    <property type="entry name" value="T-cell leukemia homeobox protein 3"/>
    <property type="match status" value="1"/>
</dbReference>
<dbReference type="InterPro" id="IPR042247">
    <property type="entry name" value="TLX1/2/3"/>
</dbReference>
<evidence type="ECO:0000256" key="2">
    <source>
        <dbReference type="ARBA" id="ARBA00022473"/>
    </source>
</evidence>
<reference evidence="9" key="1">
    <citation type="submission" date="2021-06" db="EMBL/GenBank/DDBJ databases">
        <title>Parelaphostrongylus tenuis whole genome reference sequence.</title>
        <authorList>
            <person name="Garwood T.J."/>
            <person name="Larsen P.A."/>
            <person name="Fountain-Jones N.M."/>
            <person name="Garbe J.R."/>
            <person name="Macchietto M.G."/>
            <person name="Kania S.A."/>
            <person name="Gerhold R.W."/>
            <person name="Richards J.E."/>
            <person name="Wolf T.M."/>
        </authorList>
    </citation>
    <scope>NUCLEOTIDE SEQUENCE</scope>
    <source>
        <strain evidence="9">MNPRO001-30</strain>
        <tissue evidence="9">Meninges</tissue>
    </source>
</reference>
<dbReference type="InterPro" id="IPR009057">
    <property type="entry name" value="Homeodomain-like_sf"/>
</dbReference>
<dbReference type="Gene3D" id="1.10.10.60">
    <property type="entry name" value="Homeodomain-like"/>
    <property type="match status" value="1"/>
</dbReference>
<evidence type="ECO:0000256" key="1">
    <source>
        <dbReference type="ARBA" id="ARBA00004123"/>
    </source>
</evidence>
<dbReference type="CDD" id="cd00086">
    <property type="entry name" value="homeodomain"/>
    <property type="match status" value="1"/>
</dbReference>
<dbReference type="PANTHER" id="PTHR45921">
    <property type="entry name" value="IP01054P"/>
    <property type="match status" value="1"/>
</dbReference>
<dbReference type="InterPro" id="IPR001356">
    <property type="entry name" value="HD"/>
</dbReference>
<dbReference type="GO" id="GO:0000978">
    <property type="term" value="F:RNA polymerase II cis-regulatory region sequence-specific DNA binding"/>
    <property type="evidence" value="ECO:0007669"/>
    <property type="project" value="TreeGrafter"/>
</dbReference>
<evidence type="ECO:0000259" key="8">
    <source>
        <dbReference type="PROSITE" id="PS50071"/>
    </source>
</evidence>
<keyword evidence="5 6" id="KW-0539">Nucleus</keyword>
<dbReference type="GO" id="GO:0048513">
    <property type="term" value="P:animal organ development"/>
    <property type="evidence" value="ECO:0007669"/>
    <property type="project" value="TreeGrafter"/>
</dbReference>
<feature type="DNA-binding region" description="Homeobox" evidence="6">
    <location>
        <begin position="40"/>
        <end position="99"/>
    </location>
</feature>
<gene>
    <name evidence="9" type="ORF">KIN20_008336</name>
</gene>
<evidence type="ECO:0000313" key="10">
    <source>
        <dbReference type="Proteomes" id="UP001196413"/>
    </source>
</evidence>
<dbReference type="EMBL" id="JAHQIW010001308">
    <property type="protein sequence ID" value="KAJ1352136.1"/>
    <property type="molecule type" value="Genomic_DNA"/>
</dbReference>
<protein>
    <recommendedName>
        <fullName evidence="8">Homeobox domain-containing protein</fullName>
    </recommendedName>
</protein>
<dbReference type="InterPro" id="IPR017970">
    <property type="entry name" value="Homeobox_CS"/>
</dbReference>
<dbReference type="Proteomes" id="UP001196413">
    <property type="component" value="Unassembled WGS sequence"/>
</dbReference>
<dbReference type="SUPFAM" id="SSF46689">
    <property type="entry name" value="Homeodomain-like"/>
    <property type="match status" value="1"/>
</dbReference>
<keyword evidence="4 6" id="KW-0371">Homeobox</keyword>
<evidence type="ECO:0000256" key="5">
    <source>
        <dbReference type="ARBA" id="ARBA00023242"/>
    </source>
</evidence>
<accession>A0AAD5QMM8</accession>
<dbReference type="InterPro" id="IPR020479">
    <property type="entry name" value="HD_metazoa"/>
</dbReference>
<sequence length="138" mass="16241">MENPLFSVTNILYGCEQVNSTKYQGVRNDESEFANRNYKEKKVRTSFTTNQIVMLEQRFASQKYLTSTERSSLAQELKMSDVQVKTWFQNRRTKWRRHESAMNEQHRRAVLPTLEPQSTASYQEGKERLGLLWAQLSA</sequence>
<keyword evidence="3 6" id="KW-0238">DNA-binding</keyword>
<evidence type="ECO:0000256" key="4">
    <source>
        <dbReference type="ARBA" id="ARBA00023155"/>
    </source>
</evidence>